<feature type="region of interest" description="Disordered" evidence="10">
    <location>
        <begin position="107"/>
        <end position="151"/>
    </location>
</feature>
<evidence type="ECO:0000256" key="4">
    <source>
        <dbReference type="ARBA" id="ARBA00022499"/>
    </source>
</evidence>
<gene>
    <name evidence="12" type="ORF">PHLGIDRAFT_59576</name>
</gene>
<evidence type="ECO:0000256" key="1">
    <source>
        <dbReference type="ARBA" id="ARBA00004123"/>
    </source>
</evidence>
<keyword evidence="6" id="KW-0832">Ubl conjugation</keyword>
<protein>
    <recommendedName>
        <fullName evidence="11">Zinc-finger domain-containing protein</fullName>
    </recommendedName>
</protein>
<comment type="subcellular location">
    <subcellularLocation>
        <location evidence="2">Cytoplasm</location>
    </subcellularLocation>
    <subcellularLocation>
        <location evidence="1">Nucleus</location>
    </subcellularLocation>
</comment>
<evidence type="ECO:0000256" key="3">
    <source>
        <dbReference type="ARBA" id="ARBA00022490"/>
    </source>
</evidence>
<feature type="domain" description="Zinc-finger" evidence="11">
    <location>
        <begin position="85"/>
        <end position="114"/>
    </location>
</feature>
<name>A0A0C3SF77_PHLG1</name>
<evidence type="ECO:0000256" key="9">
    <source>
        <dbReference type="ARBA" id="ARBA00023242"/>
    </source>
</evidence>
<feature type="region of interest" description="Disordered" evidence="10">
    <location>
        <begin position="476"/>
        <end position="501"/>
    </location>
</feature>
<keyword evidence="4" id="KW-1017">Isopeptide bond</keyword>
<feature type="compositionally biased region" description="Low complexity" evidence="10">
    <location>
        <begin position="128"/>
        <end position="138"/>
    </location>
</feature>
<evidence type="ECO:0000256" key="10">
    <source>
        <dbReference type="SAM" id="MobiDB-lite"/>
    </source>
</evidence>
<dbReference type="OrthoDB" id="298344at2759"/>
<feature type="compositionally biased region" description="Acidic residues" evidence="10">
    <location>
        <begin position="478"/>
        <end position="501"/>
    </location>
</feature>
<dbReference type="GO" id="GO:0006355">
    <property type="term" value="P:regulation of DNA-templated transcription"/>
    <property type="evidence" value="ECO:0007669"/>
    <property type="project" value="InterPro"/>
</dbReference>
<evidence type="ECO:0000256" key="8">
    <source>
        <dbReference type="ARBA" id="ARBA00023163"/>
    </source>
</evidence>
<keyword evidence="5" id="KW-0597">Phosphoprotein</keyword>
<evidence type="ECO:0000256" key="2">
    <source>
        <dbReference type="ARBA" id="ARBA00004496"/>
    </source>
</evidence>
<dbReference type="PANTHER" id="PTHR31169:SF8">
    <property type="entry name" value="ZINC-FINGER DOMAIN OF MONOAMINE-OXIDASE A REPRESSOR R1 PROTEIN"/>
    <property type="match status" value="1"/>
</dbReference>
<dbReference type="GO" id="GO:0005634">
    <property type="term" value="C:nucleus"/>
    <property type="evidence" value="ECO:0007669"/>
    <property type="project" value="UniProtKB-SubCell"/>
</dbReference>
<keyword evidence="13" id="KW-1185">Reference proteome</keyword>
<evidence type="ECO:0000256" key="6">
    <source>
        <dbReference type="ARBA" id="ARBA00022843"/>
    </source>
</evidence>
<dbReference type="InterPro" id="IPR040221">
    <property type="entry name" value="CDCA7/CDA7L"/>
</dbReference>
<dbReference type="PANTHER" id="PTHR31169">
    <property type="entry name" value="OS05G0300700 PROTEIN"/>
    <property type="match status" value="1"/>
</dbReference>
<accession>A0A0C3SF77</accession>
<dbReference type="EMBL" id="KN840445">
    <property type="protein sequence ID" value="KIP11605.1"/>
    <property type="molecule type" value="Genomic_DNA"/>
</dbReference>
<reference evidence="12 13" key="1">
    <citation type="journal article" date="2014" name="PLoS Genet.">
        <title>Analysis of the Phlebiopsis gigantea genome, transcriptome and secretome provides insight into its pioneer colonization strategies of wood.</title>
        <authorList>
            <person name="Hori C."/>
            <person name="Ishida T."/>
            <person name="Igarashi K."/>
            <person name="Samejima M."/>
            <person name="Suzuki H."/>
            <person name="Master E."/>
            <person name="Ferreira P."/>
            <person name="Ruiz-Duenas F.J."/>
            <person name="Held B."/>
            <person name="Canessa P."/>
            <person name="Larrondo L.F."/>
            <person name="Schmoll M."/>
            <person name="Druzhinina I.S."/>
            <person name="Kubicek C.P."/>
            <person name="Gaskell J.A."/>
            <person name="Kersten P."/>
            <person name="St John F."/>
            <person name="Glasner J."/>
            <person name="Sabat G."/>
            <person name="Splinter BonDurant S."/>
            <person name="Syed K."/>
            <person name="Yadav J."/>
            <person name="Mgbeahuruike A.C."/>
            <person name="Kovalchuk A."/>
            <person name="Asiegbu F.O."/>
            <person name="Lackner G."/>
            <person name="Hoffmeister D."/>
            <person name="Rencoret J."/>
            <person name="Gutierrez A."/>
            <person name="Sun H."/>
            <person name="Lindquist E."/>
            <person name="Barry K."/>
            <person name="Riley R."/>
            <person name="Grigoriev I.V."/>
            <person name="Henrissat B."/>
            <person name="Kues U."/>
            <person name="Berka R.M."/>
            <person name="Martinez A.T."/>
            <person name="Covert S.F."/>
            <person name="Blanchette R.A."/>
            <person name="Cullen D."/>
        </authorList>
    </citation>
    <scope>NUCLEOTIDE SEQUENCE [LARGE SCALE GENOMIC DNA]</scope>
    <source>
        <strain evidence="12 13">11061_1 CR5-6</strain>
    </source>
</reference>
<evidence type="ECO:0000313" key="12">
    <source>
        <dbReference type="EMBL" id="KIP11605.1"/>
    </source>
</evidence>
<dbReference type="GO" id="GO:0005737">
    <property type="term" value="C:cytoplasm"/>
    <property type="evidence" value="ECO:0007669"/>
    <property type="project" value="UniProtKB-SubCell"/>
</dbReference>
<dbReference type="HOGENOM" id="CLU_019575_0_0_1"/>
<keyword evidence="9" id="KW-0539">Nucleus</keyword>
<evidence type="ECO:0000256" key="5">
    <source>
        <dbReference type="ARBA" id="ARBA00022553"/>
    </source>
</evidence>
<dbReference type="Proteomes" id="UP000053257">
    <property type="component" value="Unassembled WGS sequence"/>
</dbReference>
<sequence length="563" mass="62927">PSEEYPHGYFYCHQCNRKRDRSEGVHCTFKNPRAKASDGRCGARYCKACLKNRYHQDMDVIMSRDPSELSKKQREGHILSDGYYFQCPKCQDDCNCRLCRKAKGLEPTGKPAAKKSDKTLKPPEAQSTSKGAKATKAAPKPKAKPASKPKLLPKPVWTRVATELSHDDAVARLHIREFCVRFASAMQLSQGQLDELEEPSGDNLGPAGGWDVDADSDHDIIAWVGEQCARSIIQGLLELIMGTAKARDEHDDAKAIQNAARAVKASGANLNRVWGALVTLREELESDWLAFPDPIPPPTSTAVRATRSGLQNKEGQHIHIVSSAQLIPVITSLIYAALDSSPIRDLLEAGAAEEKELGKNVREAVVNENTRWKNFTGTKDKARREQHNKLLRNLDYSNRILAPRYIPRFSPLGRDSEGRVYYAPSPGVGETDAALQFIHGKDGKPKVGRKRVFAEDERREMQRWSWFIAVWGKKPEGAEEATNEEDEDEDEDEEQNEDEDSWWGFWQPAEVRKLAEWLAIKADVADDLVDSTPGSVTQSKAKGSKLSELVTGLQGYAELLEWR</sequence>
<evidence type="ECO:0000313" key="13">
    <source>
        <dbReference type="Proteomes" id="UP000053257"/>
    </source>
</evidence>
<feature type="non-terminal residue" evidence="12">
    <location>
        <position position="1"/>
    </location>
</feature>
<feature type="non-terminal residue" evidence="12">
    <location>
        <position position="563"/>
    </location>
</feature>
<keyword evidence="3" id="KW-0963">Cytoplasm</keyword>
<proteinExistence type="predicted"/>
<evidence type="ECO:0000259" key="11">
    <source>
        <dbReference type="Pfam" id="PF10497"/>
    </source>
</evidence>
<dbReference type="InterPro" id="IPR018866">
    <property type="entry name" value="Znf-4CXXC_R1"/>
</dbReference>
<dbReference type="Pfam" id="PF10497">
    <property type="entry name" value="zf-4CXXC_R1"/>
    <property type="match status" value="1"/>
</dbReference>
<dbReference type="AlphaFoldDB" id="A0A0C3SF77"/>
<keyword evidence="8" id="KW-0804">Transcription</keyword>
<organism evidence="12 13">
    <name type="scientific">Phlebiopsis gigantea (strain 11061_1 CR5-6)</name>
    <name type="common">White-rot fungus</name>
    <name type="synonym">Peniophora gigantea</name>
    <dbReference type="NCBI Taxonomy" id="745531"/>
    <lineage>
        <taxon>Eukaryota</taxon>
        <taxon>Fungi</taxon>
        <taxon>Dikarya</taxon>
        <taxon>Basidiomycota</taxon>
        <taxon>Agaricomycotina</taxon>
        <taxon>Agaricomycetes</taxon>
        <taxon>Polyporales</taxon>
        <taxon>Phanerochaetaceae</taxon>
        <taxon>Phlebiopsis</taxon>
    </lineage>
</organism>
<dbReference type="STRING" id="745531.A0A0C3SF77"/>
<keyword evidence="7" id="KW-0805">Transcription regulation</keyword>
<evidence type="ECO:0000256" key="7">
    <source>
        <dbReference type="ARBA" id="ARBA00023015"/>
    </source>
</evidence>